<evidence type="ECO:0000313" key="2">
    <source>
        <dbReference type="EMBL" id="TCE85171.1"/>
    </source>
</evidence>
<name>A0A4V6N919_BIFLL</name>
<reference evidence="2 3" key="1">
    <citation type="journal article" date="2018" name="Sci. Rep.">
        <title>Genomic diversity and distribution of Bifidobacterium longum subsp. longum across the human lifespan.</title>
        <authorList>
            <person name="Odamaki T."/>
            <person name="Bottacini F."/>
            <person name="Kato K."/>
            <person name="Mitsuyama E."/>
            <person name="Yoshida K."/>
            <person name="Horigome A."/>
            <person name="Xiao J.Z."/>
            <person name="van Sinderen D."/>
        </authorList>
    </citation>
    <scope>NUCLEOTIDE SEQUENCE [LARGE SCALE GENOMIC DNA]</scope>
    <source>
        <strain evidence="2 3">MCC10070</strain>
    </source>
</reference>
<dbReference type="Proteomes" id="UP000291814">
    <property type="component" value="Unassembled WGS sequence"/>
</dbReference>
<proteinExistence type="predicted"/>
<gene>
    <name evidence="2" type="ORF">MCC10070_1330</name>
</gene>
<feature type="region of interest" description="Disordered" evidence="1">
    <location>
        <begin position="46"/>
        <end position="87"/>
    </location>
</feature>
<dbReference type="AlphaFoldDB" id="A0A4V6N919"/>
<organism evidence="2 3">
    <name type="scientific">Bifidobacterium longum subsp. longum</name>
    <dbReference type="NCBI Taxonomy" id="1679"/>
    <lineage>
        <taxon>Bacteria</taxon>
        <taxon>Bacillati</taxon>
        <taxon>Actinomycetota</taxon>
        <taxon>Actinomycetes</taxon>
        <taxon>Bifidobacteriales</taxon>
        <taxon>Bifidobacteriaceae</taxon>
        <taxon>Bifidobacterium</taxon>
    </lineage>
</organism>
<comment type="caution">
    <text evidence="2">The sequence shown here is derived from an EMBL/GenBank/DDBJ whole genome shotgun (WGS) entry which is preliminary data.</text>
</comment>
<evidence type="ECO:0000313" key="3">
    <source>
        <dbReference type="Proteomes" id="UP000291814"/>
    </source>
</evidence>
<accession>A0A4V6N919</accession>
<sequence>MVFMFGVCPCGSKRVGVLLIRGRVKGRCFYRPLPVRWAYEDEIEKGPTVPGVRPADEEERQDGRRHATLEVRGLLSGDHGAQAGPKA</sequence>
<evidence type="ECO:0000256" key="1">
    <source>
        <dbReference type="SAM" id="MobiDB-lite"/>
    </source>
</evidence>
<protein>
    <submittedName>
        <fullName evidence="2">Uncharacterized protein</fullName>
    </submittedName>
</protein>
<dbReference type="EMBL" id="SHRR01000020">
    <property type="protein sequence ID" value="TCE85171.1"/>
    <property type="molecule type" value="Genomic_DNA"/>
</dbReference>